<dbReference type="RefSeq" id="WP_211911177.1">
    <property type="nucleotide sequence ID" value="NZ_CP036498.1"/>
</dbReference>
<protein>
    <submittedName>
        <fullName evidence="1">Uncharacterized protein</fullName>
    </submittedName>
</protein>
<dbReference type="Proteomes" id="UP000682843">
    <property type="component" value="Chromosome"/>
</dbReference>
<gene>
    <name evidence="1" type="ORF">RPMA_01520</name>
</gene>
<organism evidence="1 2">
    <name type="scientific">Tardiphaga alba</name>
    <dbReference type="NCBI Taxonomy" id="340268"/>
    <lineage>
        <taxon>Bacteria</taxon>
        <taxon>Pseudomonadati</taxon>
        <taxon>Pseudomonadota</taxon>
        <taxon>Alphaproteobacteria</taxon>
        <taxon>Hyphomicrobiales</taxon>
        <taxon>Nitrobacteraceae</taxon>
        <taxon>Tardiphaga</taxon>
    </lineage>
</organism>
<evidence type="ECO:0000313" key="1">
    <source>
        <dbReference type="EMBL" id="QUS37688.1"/>
    </source>
</evidence>
<evidence type="ECO:0000313" key="2">
    <source>
        <dbReference type="Proteomes" id="UP000682843"/>
    </source>
</evidence>
<sequence length="139" mass="15325">MRPNTLAEAVDRIRSGTAQDVALAEFVDHFDLATTSDARYASLADEPALGRDPKLDALAGAIAEYLAKQYRLGQVPSWASGPSRRLDEPWFTATGSTDAMREYLTFASPAEFASRNIFTEERPLRRARSELTHESSTST</sequence>
<reference evidence="1 2" key="1">
    <citation type="submission" date="2019-02" db="EMBL/GenBank/DDBJ databases">
        <title>Emended description of the genus Rhodopseudomonas and description of Rhodopseudomonas albus sp. nov., a non-phototrophic, heavy-metal-tolerant bacterium isolated from garden soil.</title>
        <authorList>
            <person name="Bao Z."/>
            <person name="Cao W.W."/>
            <person name="Sato Y."/>
            <person name="Nishizawa T."/>
            <person name="Zhao J."/>
            <person name="Guo Y."/>
            <person name="Ohta H."/>
        </authorList>
    </citation>
    <scope>NUCLEOTIDE SEQUENCE [LARGE SCALE GENOMIC DNA]</scope>
    <source>
        <strain evidence="1 2">SK50-23</strain>
    </source>
</reference>
<accession>A0ABX8A2F6</accession>
<proteinExistence type="predicted"/>
<name>A0ABX8A2F6_9BRAD</name>
<dbReference type="EMBL" id="CP036498">
    <property type="protein sequence ID" value="QUS37688.1"/>
    <property type="molecule type" value="Genomic_DNA"/>
</dbReference>
<keyword evidence="2" id="KW-1185">Reference proteome</keyword>